<dbReference type="InterPro" id="IPR012337">
    <property type="entry name" value="RNaseH-like_sf"/>
</dbReference>
<dbReference type="Pfam" id="PF17921">
    <property type="entry name" value="Integrase_H2C2"/>
    <property type="match status" value="1"/>
</dbReference>
<dbReference type="SUPFAM" id="SSF53098">
    <property type="entry name" value="Ribonuclease H-like"/>
    <property type="match status" value="1"/>
</dbReference>
<proteinExistence type="predicted"/>
<keyword evidence="2" id="KW-1185">Reference proteome</keyword>
<evidence type="ECO:0000313" key="3">
    <source>
        <dbReference type="WBParaSite" id="SVE_0234100.1"/>
    </source>
</evidence>
<evidence type="ECO:0000313" key="2">
    <source>
        <dbReference type="Proteomes" id="UP000035680"/>
    </source>
</evidence>
<dbReference type="WBParaSite" id="SVE_0234100.1">
    <property type="protein sequence ID" value="SVE_0234100.1"/>
    <property type="gene ID" value="SVE_0234100"/>
</dbReference>
<dbReference type="InterPro" id="IPR001584">
    <property type="entry name" value="Integrase_cat-core"/>
</dbReference>
<reference evidence="3" key="2">
    <citation type="submission" date="2015-08" db="UniProtKB">
        <authorList>
            <consortium name="WormBaseParasite"/>
        </authorList>
    </citation>
    <scope>IDENTIFICATION</scope>
</reference>
<evidence type="ECO:0000259" key="1">
    <source>
        <dbReference type="PROSITE" id="PS50994"/>
    </source>
</evidence>
<dbReference type="PROSITE" id="PS50994">
    <property type="entry name" value="INTEGRASE"/>
    <property type="match status" value="1"/>
</dbReference>
<organism evidence="2 3">
    <name type="scientific">Strongyloides venezuelensis</name>
    <name type="common">Threadworm</name>
    <dbReference type="NCBI Taxonomy" id="75913"/>
    <lineage>
        <taxon>Eukaryota</taxon>
        <taxon>Metazoa</taxon>
        <taxon>Ecdysozoa</taxon>
        <taxon>Nematoda</taxon>
        <taxon>Chromadorea</taxon>
        <taxon>Rhabditida</taxon>
        <taxon>Tylenchina</taxon>
        <taxon>Panagrolaimomorpha</taxon>
        <taxon>Strongyloidoidea</taxon>
        <taxon>Strongyloididae</taxon>
        <taxon>Strongyloides</taxon>
    </lineage>
</organism>
<dbReference type="Proteomes" id="UP000035680">
    <property type="component" value="Unassembled WGS sequence"/>
</dbReference>
<protein>
    <submittedName>
        <fullName evidence="3">Integrase catalytic domain-containing protein</fullName>
    </submittedName>
</protein>
<dbReference type="Gene3D" id="3.30.420.10">
    <property type="entry name" value="Ribonuclease H-like superfamily/Ribonuclease H"/>
    <property type="match status" value="1"/>
</dbReference>
<sequence>MNVVANDLSHNKGQALKDIDEQNKNHAMLYIVHEKENVKENSGTGKKKPLKGKGHKKEILRLAHFKNMHFGYKKMKNIIVAHTGEIENLPTKVKLYIKDCELCQRRNICMKCIPKAKPVIYEIPGQNISIDLIGSISLIAADRRKYILSVIGSISRYCYIILLKSYMLNDLALLLLNRVFCYHEFPKAFRSDERKNFRIKRTFKWIADTVAKVVREQPNYKPEYLPMVMFYYNSMKNVTTGCS</sequence>
<dbReference type="AlphaFoldDB" id="A0A0K0F0M7"/>
<dbReference type="InterPro" id="IPR036397">
    <property type="entry name" value="RNaseH_sf"/>
</dbReference>
<dbReference type="InterPro" id="IPR041588">
    <property type="entry name" value="Integrase_H2C2"/>
</dbReference>
<reference evidence="2" key="1">
    <citation type="submission" date="2014-07" db="EMBL/GenBank/DDBJ databases">
        <authorList>
            <person name="Martin A.A"/>
            <person name="De Silva N."/>
        </authorList>
    </citation>
    <scope>NUCLEOTIDE SEQUENCE</scope>
</reference>
<accession>A0A0K0F0M7</accession>
<dbReference type="STRING" id="75913.A0A0K0F0M7"/>
<name>A0A0K0F0M7_STRVS</name>
<dbReference type="GO" id="GO:0003676">
    <property type="term" value="F:nucleic acid binding"/>
    <property type="evidence" value="ECO:0007669"/>
    <property type="project" value="InterPro"/>
</dbReference>
<feature type="domain" description="Integrase catalytic" evidence="1">
    <location>
        <begin position="120"/>
        <end position="243"/>
    </location>
</feature>
<dbReference type="GO" id="GO:0015074">
    <property type="term" value="P:DNA integration"/>
    <property type="evidence" value="ECO:0007669"/>
    <property type="project" value="InterPro"/>
</dbReference>